<sequence length="203" mass="22777">MYLTLSSLQALTSFSWPAVIIPLRSGMTTAMAILHCEDCPKEAYSAIQNVVTLTALLTALAERFCRALQAIDADAKKLEQSGQKKDMRIGDNSLENLHLHTGGVDCHMSFNIELGAEDWRKLAKKAVRTEVWGNGSNPTPLIRVVEQMELRQERWHAHNSGQMERGHIFGNCGGLVPSEQQPDRTCLRMVNLVRKMIDTMDWT</sequence>
<name>A0A8E2EMU5_9PEZI</name>
<dbReference type="AlphaFoldDB" id="A0A8E2EMU5"/>
<protein>
    <submittedName>
        <fullName evidence="1">Uncharacterized protein</fullName>
    </submittedName>
</protein>
<dbReference type="EMBL" id="KV744805">
    <property type="protein sequence ID" value="OCK86398.1"/>
    <property type="molecule type" value="Genomic_DNA"/>
</dbReference>
<evidence type="ECO:0000313" key="1">
    <source>
        <dbReference type="EMBL" id="OCK86398.1"/>
    </source>
</evidence>
<accession>A0A8E2EMU5</accession>
<keyword evidence="2" id="KW-1185">Reference proteome</keyword>
<evidence type="ECO:0000313" key="2">
    <source>
        <dbReference type="Proteomes" id="UP000250266"/>
    </source>
</evidence>
<reference evidence="1 2" key="1">
    <citation type="journal article" date="2016" name="Nat. Commun.">
        <title>Ectomycorrhizal ecology is imprinted in the genome of the dominant symbiotic fungus Cenococcum geophilum.</title>
        <authorList>
            <consortium name="DOE Joint Genome Institute"/>
            <person name="Peter M."/>
            <person name="Kohler A."/>
            <person name="Ohm R.A."/>
            <person name="Kuo A."/>
            <person name="Krutzmann J."/>
            <person name="Morin E."/>
            <person name="Arend M."/>
            <person name="Barry K.W."/>
            <person name="Binder M."/>
            <person name="Choi C."/>
            <person name="Clum A."/>
            <person name="Copeland A."/>
            <person name="Grisel N."/>
            <person name="Haridas S."/>
            <person name="Kipfer T."/>
            <person name="LaButti K."/>
            <person name="Lindquist E."/>
            <person name="Lipzen A."/>
            <person name="Maire R."/>
            <person name="Meier B."/>
            <person name="Mihaltcheva S."/>
            <person name="Molinier V."/>
            <person name="Murat C."/>
            <person name="Poggeler S."/>
            <person name="Quandt C.A."/>
            <person name="Sperisen C."/>
            <person name="Tritt A."/>
            <person name="Tisserant E."/>
            <person name="Crous P.W."/>
            <person name="Henrissat B."/>
            <person name="Nehls U."/>
            <person name="Egli S."/>
            <person name="Spatafora J.W."/>
            <person name="Grigoriev I.V."/>
            <person name="Martin F.M."/>
        </authorList>
    </citation>
    <scope>NUCLEOTIDE SEQUENCE [LARGE SCALE GENOMIC DNA]</scope>
    <source>
        <strain evidence="1 2">CBS 459.81</strain>
    </source>
</reference>
<proteinExistence type="predicted"/>
<gene>
    <name evidence="1" type="ORF">K432DRAFT_376718</name>
</gene>
<dbReference type="Proteomes" id="UP000250266">
    <property type="component" value="Unassembled WGS sequence"/>
</dbReference>
<dbReference type="OrthoDB" id="4356994at2759"/>
<organism evidence="1 2">
    <name type="scientific">Lepidopterella palustris CBS 459.81</name>
    <dbReference type="NCBI Taxonomy" id="1314670"/>
    <lineage>
        <taxon>Eukaryota</taxon>
        <taxon>Fungi</taxon>
        <taxon>Dikarya</taxon>
        <taxon>Ascomycota</taxon>
        <taxon>Pezizomycotina</taxon>
        <taxon>Dothideomycetes</taxon>
        <taxon>Pleosporomycetidae</taxon>
        <taxon>Mytilinidiales</taxon>
        <taxon>Argynnaceae</taxon>
        <taxon>Lepidopterella</taxon>
    </lineage>
</organism>